<dbReference type="AlphaFoldDB" id="X0U2F3"/>
<evidence type="ECO:0000313" key="1">
    <source>
        <dbReference type="EMBL" id="GAF93536.1"/>
    </source>
</evidence>
<evidence type="ECO:0008006" key="2">
    <source>
        <dbReference type="Google" id="ProtNLM"/>
    </source>
</evidence>
<dbReference type="EMBL" id="BARS01015714">
    <property type="protein sequence ID" value="GAF93536.1"/>
    <property type="molecule type" value="Genomic_DNA"/>
</dbReference>
<sequence length="121" mass="13508">MIDSLAACTIYGEMRIRMKDHAGHLHGSAEGAIDVWEPNTWHHVVVTWDPKRVTLYLDGKEQTRPNKGEQAGDVVNLPAGGQTKINLGWRFGNWYCDCAIDELTVHGRALTAEEVAKRHSS</sequence>
<gene>
    <name evidence="1" type="ORF">S01H1_25956</name>
</gene>
<reference evidence="1" key="1">
    <citation type="journal article" date="2014" name="Front. Microbiol.">
        <title>High frequency of phylogenetically diverse reductive dehalogenase-homologous genes in deep subseafloor sedimentary metagenomes.</title>
        <authorList>
            <person name="Kawai M."/>
            <person name="Futagami T."/>
            <person name="Toyoda A."/>
            <person name="Takaki Y."/>
            <person name="Nishi S."/>
            <person name="Hori S."/>
            <person name="Arai W."/>
            <person name="Tsubouchi T."/>
            <person name="Morono Y."/>
            <person name="Uchiyama I."/>
            <person name="Ito T."/>
            <person name="Fujiyama A."/>
            <person name="Inagaki F."/>
            <person name="Takami H."/>
        </authorList>
    </citation>
    <scope>NUCLEOTIDE SEQUENCE</scope>
    <source>
        <strain evidence="1">Expedition CK06-06</strain>
    </source>
</reference>
<proteinExistence type="predicted"/>
<dbReference type="Gene3D" id="2.60.120.200">
    <property type="match status" value="1"/>
</dbReference>
<accession>X0U2F3</accession>
<name>X0U2F3_9ZZZZ</name>
<protein>
    <recommendedName>
        <fullName evidence="2">LamG-like jellyroll fold domain-containing protein</fullName>
    </recommendedName>
</protein>
<dbReference type="InterPro" id="IPR013320">
    <property type="entry name" value="ConA-like_dom_sf"/>
</dbReference>
<dbReference type="Pfam" id="PF13385">
    <property type="entry name" value="Laminin_G_3"/>
    <property type="match status" value="1"/>
</dbReference>
<dbReference type="SUPFAM" id="SSF49899">
    <property type="entry name" value="Concanavalin A-like lectins/glucanases"/>
    <property type="match status" value="1"/>
</dbReference>
<comment type="caution">
    <text evidence="1">The sequence shown here is derived from an EMBL/GenBank/DDBJ whole genome shotgun (WGS) entry which is preliminary data.</text>
</comment>
<organism evidence="1">
    <name type="scientific">marine sediment metagenome</name>
    <dbReference type="NCBI Taxonomy" id="412755"/>
    <lineage>
        <taxon>unclassified sequences</taxon>
        <taxon>metagenomes</taxon>
        <taxon>ecological metagenomes</taxon>
    </lineage>
</organism>